<dbReference type="AlphaFoldDB" id="A0A2T6ZEJ6"/>
<reference evidence="2 3" key="1">
    <citation type="submission" date="2017-04" db="EMBL/GenBank/DDBJ databases">
        <title>Draft genome sequence of Tuber borchii Vittad., a whitish edible truffle.</title>
        <authorList>
            <consortium name="DOE Joint Genome Institute"/>
            <person name="Murat C."/>
            <person name="Kuo A."/>
            <person name="Barry K.W."/>
            <person name="Clum A."/>
            <person name="Dockter R.B."/>
            <person name="Fauchery L."/>
            <person name="Iotti M."/>
            <person name="Kohler A."/>
            <person name="Labutti K."/>
            <person name="Lindquist E.A."/>
            <person name="Lipzen A."/>
            <person name="Ohm R.A."/>
            <person name="Wang M."/>
            <person name="Grigoriev I.V."/>
            <person name="Zambonelli A."/>
            <person name="Martin F.M."/>
        </authorList>
    </citation>
    <scope>NUCLEOTIDE SEQUENCE [LARGE SCALE GENOMIC DNA]</scope>
    <source>
        <strain evidence="2 3">Tbo3840</strain>
    </source>
</reference>
<dbReference type="Proteomes" id="UP000244722">
    <property type="component" value="Unassembled WGS sequence"/>
</dbReference>
<feature type="transmembrane region" description="Helical" evidence="1">
    <location>
        <begin position="44"/>
        <end position="66"/>
    </location>
</feature>
<keyword evidence="1" id="KW-0472">Membrane</keyword>
<keyword evidence="1" id="KW-1133">Transmembrane helix</keyword>
<sequence length="187" mass="20534">MPHEESPSPSRPLDCSASEVGGHTLRLATEGDIYSKGIIISAPIWANLVALGVAWMVTSISILGVIPVQPLFRRNVAAGTAITTLVKKTWLDHHKRTNRKYDPCLQMDFFSTDTPLSNQCRRSGAVSRGTCRRISSVHVREWKNAATSANERGTSSGREICRKVGRGLGDGLFRKGLTSPLILPRRR</sequence>
<keyword evidence="3" id="KW-1185">Reference proteome</keyword>
<gene>
    <name evidence="2" type="ORF">B9Z19DRAFT_1134147</name>
</gene>
<keyword evidence="1" id="KW-0812">Transmembrane</keyword>
<dbReference type="EMBL" id="NESQ01000333">
    <property type="protein sequence ID" value="PUU73927.1"/>
    <property type="molecule type" value="Genomic_DNA"/>
</dbReference>
<comment type="caution">
    <text evidence="2">The sequence shown here is derived from an EMBL/GenBank/DDBJ whole genome shotgun (WGS) entry which is preliminary data.</text>
</comment>
<evidence type="ECO:0000313" key="3">
    <source>
        <dbReference type="Proteomes" id="UP000244722"/>
    </source>
</evidence>
<protein>
    <submittedName>
        <fullName evidence="2">Uncharacterized protein</fullName>
    </submittedName>
</protein>
<proteinExistence type="predicted"/>
<organism evidence="2 3">
    <name type="scientific">Tuber borchii</name>
    <name type="common">White truffle</name>
    <dbReference type="NCBI Taxonomy" id="42251"/>
    <lineage>
        <taxon>Eukaryota</taxon>
        <taxon>Fungi</taxon>
        <taxon>Dikarya</taxon>
        <taxon>Ascomycota</taxon>
        <taxon>Pezizomycotina</taxon>
        <taxon>Pezizomycetes</taxon>
        <taxon>Pezizales</taxon>
        <taxon>Tuberaceae</taxon>
        <taxon>Tuber</taxon>
    </lineage>
</organism>
<name>A0A2T6ZEJ6_TUBBO</name>
<accession>A0A2T6ZEJ6</accession>
<evidence type="ECO:0000313" key="2">
    <source>
        <dbReference type="EMBL" id="PUU73927.1"/>
    </source>
</evidence>
<evidence type="ECO:0000256" key="1">
    <source>
        <dbReference type="SAM" id="Phobius"/>
    </source>
</evidence>